<gene>
    <name evidence="2" type="ORF">EOD42_19755</name>
</gene>
<keyword evidence="3" id="KW-1185">Reference proteome</keyword>
<sequence>MSMDLGTLRLARRAEALLAPLAGKPGASIGLVRDGRLVVHACGGVASIEAGTATGPDTLYRIASVSKQFTCAAITLLAQEGKLSPADPVGRHLAGLPAWGERVTLDHLMRNTSGVRDMLELMRGGGLDLSAIVAGGALDAAIARSTGLNFEPGSRFLYSNSAFRLLGLVVEKISGMPLEAFLETRLFAPAGMTRTRHTPDVHHPVPGLATGYIPRPGGFIRAPHGFALGGEGGLVSGIEDLALWVAACEGGIFQGLEEQLVTPLPFTNGTPNNYRRGLQVEGWRGISITSHGGLWPGFKTAFQRVPQQGLAVIVISNNGAADPGAMAQSMMEAALERVLHPAPAMPGLEGITGSWVAEDIVPGGRSFELWVEKGRPMAKQNGTAFALAPDEAGRLASARGTIHFALERDGEAFTLHEEAGHSAPLIRVAEPVPLPDDAPGTYVCADLGASWVVAADGSWSVEGPHARSGTFRTEGLARDFARFHSPGALFDHWFDVRFLRSEVGLITGLLANGSRARGMRFARVD</sequence>
<accession>A0A437M2R6</accession>
<dbReference type="PANTHER" id="PTHR46825:SF9">
    <property type="entry name" value="BETA-LACTAMASE-RELATED DOMAIN-CONTAINING PROTEIN"/>
    <property type="match status" value="1"/>
</dbReference>
<dbReference type="GO" id="GO:0016787">
    <property type="term" value="F:hydrolase activity"/>
    <property type="evidence" value="ECO:0007669"/>
    <property type="project" value="UniProtKB-KW"/>
</dbReference>
<dbReference type="SUPFAM" id="SSF56601">
    <property type="entry name" value="beta-lactamase/transpeptidase-like"/>
    <property type="match status" value="1"/>
</dbReference>
<keyword evidence="2" id="KW-0378">Hydrolase</keyword>
<dbReference type="Gene3D" id="3.40.710.10">
    <property type="entry name" value="DD-peptidase/beta-lactamase superfamily"/>
    <property type="match status" value="1"/>
</dbReference>
<dbReference type="OrthoDB" id="7791015at2"/>
<proteinExistence type="predicted"/>
<protein>
    <submittedName>
        <fullName evidence="2">Class A beta-lactamase-related serine hydrolase</fullName>
    </submittedName>
</protein>
<reference evidence="2 3" key="1">
    <citation type="submission" date="2019-01" db="EMBL/GenBank/DDBJ databases">
        <authorList>
            <person name="Chen W.-M."/>
        </authorList>
    </citation>
    <scope>NUCLEOTIDE SEQUENCE [LARGE SCALE GENOMIC DNA]</scope>
    <source>
        <strain evidence="2 3">CCP-6</strain>
    </source>
</reference>
<dbReference type="PANTHER" id="PTHR46825">
    <property type="entry name" value="D-ALANYL-D-ALANINE-CARBOXYPEPTIDASE/ENDOPEPTIDASE AMPH"/>
    <property type="match status" value="1"/>
</dbReference>
<dbReference type="InterPro" id="IPR050491">
    <property type="entry name" value="AmpC-like"/>
</dbReference>
<organism evidence="2 3">
    <name type="scientific">Rhodovarius crocodyli</name>
    <dbReference type="NCBI Taxonomy" id="1979269"/>
    <lineage>
        <taxon>Bacteria</taxon>
        <taxon>Pseudomonadati</taxon>
        <taxon>Pseudomonadota</taxon>
        <taxon>Alphaproteobacteria</taxon>
        <taxon>Acetobacterales</taxon>
        <taxon>Roseomonadaceae</taxon>
        <taxon>Rhodovarius</taxon>
    </lineage>
</organism>
<dbReference type="InterPro" id="IPR001466">
    <property type="entry name" value="Beta-lactam-related"/>
</dbReference>
<name>A0A437M2R6_9PROT</name>
<evidence type="ECO:0000259" key="1">
    <source>
        <dbReference type="Pfam" id="PF00144"/>
    </source>
</evidence>
<dbReference type="InterPro" id="IPR012338">
    <property type="entry name" value="Beta-lactam/transpept-like"/>
</dbReference>
<evidence type="ECO:0000313" key="2">
    <source>
        <dbReference type="EMBL" id="RVT91978.1"/>
    </source>
</evidence>
<dbReference type="EMBL" id="SACL01000008">
    <property type="protein sequence ID" value="RVT91978.1"/>
    <property type="molecule type" value="Genomic_DNA"/>
</dbReference>
<feature type="domain" description="Beta-lactamase-related" evidence="1">
    <location>
        <begin position="17"/>
        <end position="323"/>
    </location>
</feature>
<evidence type="ECO:0000313" key="3">
    <source>
        <dbReference type="Proteomes" id="UP000282957"/>
    </source>
</evidence>
<comment type="caution">
    <text evidence="2">The sequence shown here is derived from an EMBL/GenBank/DDBJ whole genome shotgun (WGS) entry which is preliminary data.</text>
</comment>
<dbReference type="AlphaFoldDB" id="A0A437M2R6"/>
<dbReference type="Proteomes" id="UP000282957">
    <property type="component" value="Unassembled WGS sequence"/>
</dbReference>
<dbReference type="Pfam" id="PF00144">
    <property type="entry name" value="Beta-lactamase"/>
    <property type="match status" value="1"/>
</dbReference>